<dbReference type="InParanoid" id="A0A0H2S5Z9"/>
<proteinExistence type="predicted"/>
<keyword evidence="4" id="KW-1185">Reference proteome</keyword>
<dbReference type="InterPro" id="IPR036864">
    <property type="entry name" value="Zn2-C6_fun-type_DNA-bd_sf"/>
</dbReference>
<dbReference type="AlphaFoldDB" id="A0A0H2S5Z9"/>
<dbReference type="GO" id="GO:0000981">
    <property type="term" value="F:DNA-binding transcription factor activity, RNA polymerase II-specific"/>
    <property type="evidence" value="ECO:0007669"/>
    <property type="project" value="InterPro"/>
</dbReference>
<dbReference type="EMBL" id="KQ085885">
    <property type="protein sequence ID" value="KLO19617.1"/>
    <property type="molecule type" value="Genomic_DNA"/>
</dbReference>
<gene>
    <name evidence="3" type="ORF">SCHPADRAFT_885229</name>
</gene>
<evidence type="ECO:0000313" key="4">
    <source>
        <dbReference type="Proteomes" id="UP000053477"/>
    </source>
</evidence>
<accession>A0A0H2S5Z9</accession>
<dbReference type="InterPro" id="IPR001138">
    <property type="entry name" value="Zn2Cys6_DnaBD"/>
</dbReference>
<evidence type="ECO:0000313" key="3">
    <source>
        <dbReference type="EMBL" id="KLO19617.1"/>
    </source>
</evidence>
<dbReference type="GO" id="GO:0008270">
    <property type="term" value="F:zinc ion binding"/>
    <property type="evidence" value="ECO:0007669"/>
    <property type="project" value="InterPro"/>
</dbReference>
<feature type="domain" description="Zn(2)-C6 fungal-type" evidence="2">
    <location>
        <begin position="69"/>
        <end position="101"/>
    </location>
</feature>
<feature type="region of interest" description="Disordered" evidence="1">
    <location>
        <begin position="47"/>
        <end position="68"/>
    </location>
</feature>
<name>A0A0H2S5Z9_9AGAM</name>
<dbReference type="SUPFAM" id="SSF57701">
    <property type="entry name" value="Zn2/Cys6 DNA-binding domain"/>
    <property type="match status" value="1"/>
</dbReference>
<organism evidence="3 4">
    <name type="scientific">Schizopora paradoxa</name>
    <dbReference type="NCBI Taxonomy" id="27342"/>
    <lineage>
        <taxon>Eukaryota</taxon>
        <taxon>Fungi</taxon>
        <taxon>Dikarya</taxon>
        <taxon>Basidiomycota</taxon>
        <taxon>Agaricomycotina</taxon>
        <taxon>Agaricomycetes</taxon>
        <taxon>Hymenochaetales</taxon>
        <taxon>Schizoporaceae</taxon>
        <taxon>Schizopora</taxon>
    </lineage>
</organism>
<feature type="compositionally biased region" description="Polar residues" evidence="1">
    <location>
        <begin position="50"/>
        <end position="59"/>
    </location>
</feature>
<protein>
    <recommendedName>
        <fullName evidence="2">Zn(2)-C6 fungal-type domain-containing protein</fullName>
    </recommendedName>
</protein>
<feature type="compositionally biased region" description="Polar residues" evidence="1">
    <location>
        <begin position="124"/>
        <end position="141"/>
    </location>
</feature>
<sequence length="141" mass="15418">MSSILNKGIQPVSTNDLERSVQLIVHALSDVLSIDSRVIEELRAIAAVQPESSGSPQKRAQNEPKNMDPCEYCRQRKQKCKICPENPNVCVRCLSLGVKVCQPQSTRAIVEDAPSSKSKRHPSEAQSARSQTTLGGNAFES</sequence>
<dbReference type="PROSITE" id="PS50048">
    <property type="entry name" value="ZN2_CY6_FUNGAL_2"/>
    <property type="match status" value="1"/>
</dbReference>
<reference evidence="3 4" key="1">
    <citation type="submission" date="2015-04" db="EMBL/GenBank/DDBJ databases">
        <title>Complete genome sequence of Schizopora paradoxa KUC8140, a cosmopolitan wood degrader in East Asia.</title>
        <authorList>
            <consortium name="DOE Joint Genome Institute"/>
            <person name="Min B."/>
            <person name="Park H."/>
            <person name="Jang Y."/>
            <person name="Kim J.-J."/>
            <person name="Kim K.H."/>
            <person name="Pangilinan J."/>
            <person name="Lipzen A."/>
            <person name="Riley R."/>
            <person name="Grigoriev I.V."/>
            <person name="Spatafora J.W."/>
            <person name="Choi I.-G."/>
        </authorList>
    </citation>
    <scope>NUCLEOTIDE SEQUENCE [LARGE SCALE GENOMIC DNA]</scope>
    <source>
        <strain evidence="3 4">KUC8140</strain>
    </source>
</reference>
<feature type="region of interest" description="Disordered" evidence="1">
    <location>
        <begin position="107"/>
        <end position="141"/>
    </location>
</feature>
<dbReference type="Proteomes" id="UP000053477">
    <property type="component" value="Unassembled WGS sequence"/>
</dbReference>
<evidence type="ECO:0000259" key="2">
    <source>
        <dbReference type="PROSITE" id="PS50048"/>
    </source>
</evidence>
<evidence type="ECO:0000256" key="1">
    <source>
        <dbReference type="SAM" id="MobiDB-lite"/>
    </source>
</evidence>